<keyword evidence="2" id="KW-1185">Reference proteome</keyword>
<evidence type="ECO:0000313" key="2">
    <source>
        <dbReference type="Proteomes" id="UP000183287"/>
    </source>
</evidence>
<name>A0A1I4TWF7_9PROT</name>
<accession>A0A1I4TWF7</accession>
<reference evidence="2" key="1">
    <citation type="submission" date="2016-10" db="EMBL/GenBank/DDBJ databases">
        <authorList>
            <person name="Varghese N."/>
            <person name="Submissions S."/>
        </authorList>
    </citation>
    <scope>NUCLEOTIDE SEQUENCE [LARGE SCALE GENOMIC DNA]</scope>
    <source>
        <strain evidence="2">Nm44</strain>
    </source>
</reference>
<dbReference type="EMBL" id="FOUB01000055">
    <property type="protein sequence ID" value="SFM81064.1"/>
    <property type="molecule type" value="Genomic_DNA"/>
</dbReference>
<protein>
    <submittedName>
        <fullName evidence="1">Uncharacterized protein</fullName>
    </submittedName>
</protein>
<evidence type="ECO:0000313" key="1">
    <source>
        <dbReference type="EMBL" id="SFM81064.1"/>
    </source>
</evidence>
<dbReference type="Proteomes" id="UP000183287">
    <property type="component" value="Unassembled WGS sequence"/>
</dbReference>
<proteinExistence type="predicted"/>
<dbReference type="AlphaFoldDB" id="A0A1I4TWF7"/>
<gene>
    <name evidence="1" type="ORF">SAMN05421863_105524</name>
</gene>
<sequence length="43" mass="4786">MELLQHLCEELAESDQGVLEVVEWVIRSNLGELELKSSAMVSA</sequence>
<organism evidence="1 2">
    <name type="scientific">Nitrosomonas communis</name>
    <dbReference type="NCBI Taxonomy" id="44574"/>
    <lineage>
        <taxon>Bacteria</taxon>
        <taxon>Pseudomonadati</taxon>
        <taxon>Pseudomonadota</taxon>
        <taxon>Betaproteobacteria</taxon>
        <taxon>Nitrosomonadales</taxon>
        <taxon>Nitrosomonadaceae</taxon>
        <taxon>Nitrosomonas</taxon>
    </lineage>
</organism>